<dbReference type="EMBL" id="UINC01206899">
    <property type="protein sequence ID" value="SVE28744.1"/>
    <property type="molecule type" value="Genomic_DNA"/>
</dbReference>
<dbReference type="Gene3D" id="2.130.10.10">
    <property type="entry name" value="YVTN repeat-like/Quinoprotein amine dehydrogenase"/>
    <property type="match status" value="1"/>
</dbReference>
<organism evidence="2">
    <name type="scientific">marine metagenome</name>
    <dbReference type="NCBI Taxonomy" id="408172"/>
    <lineage>
        <taxon>unclassified sequences</taxon>
        <taxon>metagenomes</taxon>
        <taxon>ecological metagenomes</taxon>
    </lineage>
</organism>
<evidence type="ECO:0000313" key="2">
    <source>
        <dbReference type="EMBL" id="SVE28744.1"/>
    </source>
</evidence>
<feature type="domain" description="Pyrrolo-quinoline quinone repeat" evidence="1">
    <location>
        <begin position="2"/>
        <end position="241"/>
    </location>
</feature>
<proteinExistence type="predicted"/>
<dbReference type="SUPFAM" id="SSF50998">
    <property type="entry name" value="Quinoprotein alcohol dehydrogenase-like"/>
    <property type="match status" value="1"/>
</dbReference>
<evidence type="ECO:0000259" key="1">
    <source>
        <dbReference type="Pfam" id="PF13360"/>
    </source>
</evidence>
<dbReference type="InterPro" id="IPR015943">
    <property type="entry name" value="WD40/YVTN_repeat-like_dom_sf"/>
</dbReference>
<dbReference type="AlphaFoldDB" id="A0A383C994"/>
<dbReference type="Pfam" id="PF13360">
    <property type="entry name" value="PQQ_2"/>
    <property type="match status" value="1"/>
</dbReference>
<dbReference type="PANTHER" id="PTHR34512">
    <property type="entry name" value="CELL SURFACE PROTEIN"/>
    <property type="match status" value="1"/>
</dbReference>
<dbReference type="InterPro" id="IPR002372">
    <property type="entry name" value="PQQ_rpt_dom"/>
</dbReference>
<accession>A0A383C994</accession>
<protein>
    <recommendedName>
        <fullName evidence="1">Pyrrolo-quinoline quinone repeat domain-containing protein</fullName>
    </recommendedName>
</protein>
<feature type="non-terminal residue" evidence="2">
    <location>
        <position position="1"/>
    </location>
</feature>
<feature type="non-terminal residue" evidence="2">
    <location>
        <position position="242"/>
    </location>
</feature>
<name>A0A383C994_9ZZZZ</name>
<reference evidence="2" key="1">
    <citation type="submission" date="2018-05" db="EMBL/GenBank/DDBJ databases">
        <authorList>
            <person name="Lanie J.A."/>
            <person name="Ng W.-L."/>
            <person name="Kazmierczak K.M."/>
            <person name="Andrzejewski T.M."/>
            <person name="Davidsen T.M."/>
            <person name="Wayne K.J."/>
            <person name="Tettelin H."/>
            <person name="Glass J.I."/>
            <person name="Rusch D."/>
            <person name="Podicherti R."/>
            <person name="Tsui H.-C.T."/>
            <person name="Winkler M.E."/>
        </authorList>
    </citation>
    <scope>NUCLEOTIDE SEQUENCE</scope>
</reference>
<sequence length="242" mass="26327">KTLWQKTATKMIPHEGTHRDNNFASASPTTDGERLYCWFGSAGLFCYDLEGKKLWERNLGKAKVGASLGEGCSPVVHKGKLVVLRDHQGQSSIQVLDVKNGKTLWKKNRDTRNGWATPAVVEHGGKTQVITTASRQRQGGKAVGPGKVISYDLSDGTVIWQCSGLTDNAIPCPIVEDGIAYCMTGYQGYSLLAVPISGKGDQSAKTLWKRERGTPYVPSPVFYNGLLYFSQSNQAILSCVDA</sequence>
<dbReference type="InterPro" id="IPR011047">
    <property type="entry name" value="Quinoprotein_ADH-like_sf"/>
</dbReference>
<dbReference type="PANTHER" id="PTHR34512:SF30">
    <property type="entry name" value="OUTER MEMBRANE PROTEIN ASSEMBLY FACTOR BAMB"/>
    <property type="match status" value="1"/>
</dbReference>
<gene>
    <name evidence="2" type="ORF">METZ01_LOCUS481598</name>
</gene>